<dbReference type="Gene3D" id="1.20.1440.60">
    <property type="entry name" value="23S rRNA-intervening sequence"/>
    <property type="match status" value="1"/>
</dbReference>
<name>A0AAE3P004_9BACT</name>
<sequence length="78" mass="9108">MIEEIKIFEPTNEYKSTLKQKSFKFSVRIANFYKITLQRDKSFEPLYKQALRSGKSIAANIYEAQSASSQNDINLIFH</sequence>
<protein>
    <submittedName>
        <fullName evidence="1">Four helix bundle protein</fullName>
    </submittedName>
</protein>
<dbReference type="InterPro" id="IPR036583">
    <property type="entry name" value="23S_rRNA_IVS_sf"/>
</dbReference>
<proteinExistence type="predicted"/>
<accession>A0AAE3P004</accession>
<evidence type="ECO:0000313" key="2">
    <source>
        <dbReference type="Proteomes" id="UP001221302"/>
    </source>
</evidence>
<dbReference type="NCBIfam" id="TIGR02436">
    <property type="entry name" value="four helix bundle protein"/>
    <property type="match status" value="1"/>
</dbReference>
<reference evidence="1" key="1">
    <citation type="submission" date="2023-03" db="EMBL/GenBank/DDBJ databases">
        <title>Stygiobacter electus gen. nov., sp. nov., facultatively anaerobic thermotolerant bacterium of the class Ignavibacteria from a well of Yessentuki mineral water deposit.</title>
        <authorList>
            <person name="Podosokorskaya O.A."/>
            <person name="Elcheninov A.G."/>
            <person name="Petrova N.F."/>
            <person name="Zavarzina D.G."/>
            <person name="Kublanov I.V."/>
            <person name="Merkel A.Y."/>
        </authorList>
    </citation>
    <scope>NUCLEOTIDE SEQUENCE</scope>
    <source>
        <strain evidence="1">09-Me</strain>
    </source>
</reference>
<dbReference type="AlphaFoldDB" id="A0AAE3P004"/>
<gene>
    <name evidence="1" type="ORF">P0M35_13505</name>
</gene>
<evidence type="ECO:0000313" key="1">
    <source>
        <dbReference type="EMBL" id="MDF1613176.1"/>
    </source>
</evidence>
<dbReference type="Proteomes" id="UP001221302">
    <property type="component" value="Unassembled WGS sequence"/>
</dbReference>
<keyword evidence="2" id="KW-1185">Reference proteome</keyword>
<dbReference type="InterPro" id="IPR012657">
    <property type="entry name" value="23S_rRNA-intervening_sequence"/>
</dbReference>
<dbReference type="EMBL" id="JARGDL010000029">
    <property type="protein sequence ID" value="MDF1613176.1"/>
    <property type="molecule type" value="Genomic_DNA"/>
</dbReference>
<organism evidence="1 2">
    <name type="scientific">Stygiobacter electus</name>
    <dbReference type="NCBI Taxonomy" id="3032292"/>
    <lineage>
        <taxon>Bacteria</taxon>
        <taxon>Pseudomonadati</taxon>
        <taxon>Ignavibacteriota</taxon>
        <taxon>Ignavibacteria</taxon>
        <taxon>Ignavibacteriales</taxon>
        <taxon>Melioribacteraceae</taxon>
        <taxon>Stygiobacter</taxon>
    </lineage>
</organism>
<dbReference type="SUPFAM" id="SSF158446">
    <property type="entry name" value="IVS-encoded protein-like"/>
    <property type="match status" value="1"/>
</dbReference>
<dbReference type="RefSeq" id="WP_321536947.1">
    <property type="nucleotide sequence ID" value="NZ_JARGDL010000029.1"/>
</dbReference>
<comment type="caution">
    <text evidence="1">The sequence shown here is derived from an EMBL/GenBank/DDBJ whole genome shotgun (WGS) entry which is preliminary data.</text>
</comment>